<evidence type="ECO:0000313" key="15">
    <source>
        <dbReference type="Proteomes" id="UP000521199"/>
    </source>
</evidence>
<evidence type="ECO:0000256" key="4">
    <source>
        <dbReference type="ARBA" id="ARBA00022692"/>
    </source>
</evidence>
<protein>
    <recommendedName>
        <fullName evidence="9">Periplasmic chaperone PpiD</fullName>
    </recommendedName>
    <alternativeName>
        <fullName evidence="10">Periplasmic folding chaperone</fullName>
    </alternativeName>
</protein>
<evidence type="ECO:0000259" key="13">
    <source>
        <dbReference type="PROSITE" id="PS50198"/>
    </source>
</evidence>
<dbReference type="PANTHER" id="PTHR47529:SF1">
    <property type="entry name" value="PERIPLASMIC CHAPERONE PPID"/>
    <property type="match status" value="1"/>
</dbReference>
<sequence>MLQTLRDKTKGWIAAAILIVLAVPFAFFGVENYFSPSVATYVAKVNDAEIGQDAFLRQMDQYRAQMRQRMGEAYDPTQFESPETKRQVLDQMINEELLKQASARLGLVVSGPQVQREIAAIPAFQVDGRFDSAQYVQTLAATGRTPRSFEEEVIRDLNTRALPTQVAQSGFVTDAYLDRYLALRDQTRSFKYVTLPRPGDDAVGEIADADIQAHYDANADRYQSEETVSIEYLEIEAAKLDVAETVDEATLQQRYEEQKARFVEPEQRLASHILVQVDANADADAQKAAEAKAADIAAKARAEGADFAALAKESSDDIGSKAGGGDLGWLERGITDPAFDAALFAMQPGTISDPVKSADGWHVIQLREVREETGKSFADVKAELEREYLDGERERHFSDLTGKLVDIIYRDPTTLGTASTELGFPVQTTAAFTRAGGPGITARPEVLQAAFSDGVLVDGNVSDIVDLGPGHAVVLRVAEHTPATTKPLDAVRDEVIAAIRAERIDAAAQKDLDASLAAVTSLDALQALAADRSIEVQTADAVGRTGAAVDPAIARAAFALPHPAADGASIGSATLASGDHAIIVLTAVQDGDPSKTEAAMRQMMKDQLAQAVGGVESIELLNALRKEAKIEVVETRL</sequence>
<evidence type="ECO:0000256" key="6">
    <source>
        <dbReference type="ARBA" id="ARBA00023136"/>
    </source>
</evidence>
<evidence type="ECO:0000256" key="7">
    <source>
        <dbReference type="ARBA" id="ARBA00023186"/>
    </source>
</evidence>
<dbReference type="SUPFAM" id="SSF54534">
    <property type="entry name" value="FKBP-like"/>
    <property type="match status" value="1"/>
</dbReference>
<dbReference type="Pfam" id="PF13624">
    <property type="entry name" value="SurA_N_3"/>
    <property type="match status" value="1"/>
</dbReference>
<keyword evidence="11 14" id="KW-0413">Isomerase</keyword>
<dbReference type="Gene3D" id="3.10.50.40">
    <property type="match status" value="1"/>
</dbReference>
<dbReference type="SUPFAM" id="SSF109998">
    <property type="entry name" value="Triger factor/SurA peptide-binding domain-like"/>
    <property type="match status" value="1"/>
</dbReference>
<keyword evidence="3" id="KW-0997">Cell inner membrane</keyword>
<keyword evidence="15" id="KW-1185">Reference proteome</keyword>
<name>A0A7W8D933_9GAMM</name>
<dbReference type="InterPro" id="IPR023058">
    <property type="entry name" value="PPIase_PpiC_CS"/>
</dbReference>
<proteinExistence type="inferred from homology"/>
<dbReference type="InterPro" id="IPR027304">
    <property type="entry name" value="Trigger_fact/SurA_dom_sf"/>
</dbReference>
<evidence type="ECO:0000256" key="5">
    <source>
        <dbReference type="ARBA" id="ARBA00022989"/>
    </source>
</evidence>
<keyword evidence="4 12" id="KW-0812">Transmembrane</keyword>
<accession>A0A7W8D933</accession>
<comment type="caution">
    <text evidence="14">The sequence shown here is derived from an EMBL/GenBank/DDBJ whole genome shotgun (WGS) entry which is preliminary data.</text>
</comment>
<dbReference type="EMBL" id="JACHHP010000004">
    <property type="protein sequence ID" value="MBB5209042.1"/>
    <property type="molecule type" value="Genomic_DNA"/>
</dbReference>
<evidence type="ECO:0000256" key="8">
    <source>
        <dbReference type="ARBA" id="ARBA00038408"/>
    </source>
</evidence>
<gene>
    <name evidence="14" type="ORF">HNQ52_002592</name>
</gene>
<dbReference type="PROSITE" id="PS01096">
    <property type="entry name" value="PPIC_PPIASE_1"/>
    <property type="match status" value="1"/>
</dbReference>
<dbReference type="Gene3D" id="1.10.4030.10">
    <property type="entry name" value="Porin chaperone SurA, peptide-binding domain"/>
    <property type="match status" value="1"/>
</dbReference>
<dbReference type="PROSITE" id="PS50198">
    <property type="entry name" value="PPIC_PPIASE_2"/>
    <property type="match status" value="1"/>
</dbReference>
<dbReference type="PANTHER" id="PTHR47529">
    <property type="entry name" value="PEPTIDYL-PROLYL CIS-TRANS ISOMERASE D"/>
    <property type="match status" value="1"/>
</dbReference>
<keyword evidence="7" id="KW-0143">Chaperone</keyword>
<evidence type="ECO:0000256" key="12">
    <source>
        <dbReference type="SAM" id="Phobius"/>
    </source>
</evidence>
<dbReference type="Pfam" id="PF00639">
    <property type="entry name" value="Rotamase"/>
    <property type="match status" value="1"/>
</dbReference>
<dbReference type="AlphaFoldDB" id="A0A7W8D933"/>
<evidence type="ECO:0000256" key="1">
    <source>
        <dbReference type="ARBA" id="ARBA00004382"/>
    </source>
</evidence>
<dbReference type="GO" id="GO:0003755">
    <property type="term" value="F:peptidyl-prolyl cis-trans isomerase activity"/>
    <property type="evidence" value="ECO:0007669"/>
    <property type="project" value="UniProtKB-KW"/>
</dbReference>
<evidence type="ECO:0000256" key="10">
    <source>
        <dbReference type="ARBA" id="ARBA00042775"/>
    </source>
</evidence>
<dbReference type="Proteomes" id="UP000521199">
    <property type="component" value="Unassembled WGS sequence"/>
</dbReference>
<dbReference type="InterPro" id="IPR046357">
    <property type="entry name" value="PPIase_dom_sf"/>
</dbReference>
<keyword evidence="11" id="KW-0697">Rotamase</keyword>
<feature type="domain" description="PpiC" evidence="13">
    <location>
        <begin position="265"/>
        <end position="368"/>
    </location>
</feature>
<comment type="subcellular location">
    <subcellularLocation>
        <location evidence="1">Cell inner membrane</location>
        <topology evidence="1">Single-pass type II membrane protein</topology>
        <orientation evidence="1">Periplasmic side</orientation>
    </subcellularLocation>
</comment>
<dbReference type="InterPro" id="IPR052029">
    <property type="entry name" value="PpiD_chaperone"/>
</dbReference>
<dbReference type="InterPro" id="IPR000297">
    <property type="entry name" value="PPIase_PpiC"/>
</dbReference>
<reference evidence="14 15" key="1">
    <citation type="submission" date="2020-08" db="EMBL/GenBank/DDBJ databases">
        <title>Genomic Encyclopedia of Type Strains, Phase IV (KMG-IV): sequencing the most valuable type-strain genomes for metagenomic binning, comparative biology and taxonomic classification.</title>
        <authorList>
            <person name="Goeker M."/>
        </authorList>
    </citation>
    <scope>NUCLEOTIDE SEQUENCE [LARGE SCALE GENOMIC DNA]</scope>
    <source>
        <strain evidence="14 15">DSM 24163</strain>
    </source>
</reference>
<organism evidence="14 15">
    <name type="scientific">Chiayiivirga flava</name>
    <dbReference type="NCBI Taxonomy" id="659595"/>
    <lineage>
        <taxon>Bacteria</taxon>
        <taxon>Pseudomonadati</taxon>
        <taxon>Pseudomonadota</taxon>
        <taxon>Gammaproteobacteria</taxon>
        <taxon>Lysobacterales</taxon>
        <taxon>Lysobacteraceae</taxon>
        <taxon>Chiayiivirga</taxon>
    </lineage>
</organism>
<feature type="transmembrane region" description="Helical" evidence="12">
    <location>
        <begin position="12"/>
        <end position="30"/>
    </location>
</feature>
<evidence type="ECO:0000256" key="3">
    <source>
        <dbReference type="ARBA" id="ARBA00022519"/>
    </source>
</evidence>
<dbReference type="RefSeq" id="WP_183961574.1">
    <property type="nucleotide sequence ID" value="NZ_JACHHP010000004.1"/>
</dbReference>
<evidence type="ECO:0000256" key="2">
    <source>
        <dbReference type="ARBA" id="ARBA00022475"/>
    </source>
</evidence>
<evidence type="ECO:0000313" key="14">
    <source>
        <dbReference type="EMBL" id="MBB5209042.1"/>
    </source>
</evidence>
<keyword evidence="2" id="KW-1003">Cell membrane</keyword>
<keyword evidence="5 12" id="KW-1133">Transmembrane helix</keyword>
<evidence type="ECO:0000256" key="11">
    <source>
        <dbReference type="PROSITE-ProRule" id="PRU00278"/>
    </source>
</evidence>
<dbReference type="GO" id="GO:0005886">
    <property type="term" value="C:plasma membrane"/>
    <property type="evidence" value="ECO:0007669"/>
    <property type="project" value="UniProtKB-SubCell"/>
</dbReference>
<keyword evidence="6 12" id="KW-0472">Membrane</keyword>
<comment type="similarity">
    <text evidence="8">Belongs to the PpiD chaperone family.</text>
</comment>
<evidence type="ECO:0000256" key="9">
    <source>
        <dbReference type="ARBA" id="ARBA00040743"/>
    </source>
</evidence>